<dbReference type="InterPro" id="IPR036156">
    <property type="entry name" value="Beta-gal/glucu_dom_sf"/>
</dbReference>
<dbReference type="InterPro" id="IPR006103">
    <property type="entry name" value="Glyco_hydro_2_cat"/>
</dbReference>
<dbReference type="GO" id="GO:0005975">
    <property type="term" value="P:carbohydrate metabolic process"/>
    <property type="evidence" value="ECO:0007669"/>
    <property type="project" value="InterPro"/>
</dbReference>
<evidence type="ECO:0000256" key="2">
    <source>
        <dbReference type="ARBA" id="ARBA00007401"/>
    </source>
</evidence>
<dbReference type="Pfam" id="PF02837">
    <property type="entry name" value="Glyco_hydro_2_N"/>
    <property type="match status" value="1"/>
</dbReference>
<dbReference type="SUPFAM" id="SSF49785">
    <property type="entry name" value="Galactose-binding domain-like"/>
    <property type="match status" value="1"/>
</dbReference>
<keyword evidence="7" id="KW-0458">Lysosome</keyword>
<evidence type="ECO:0000256" key="5">
    <source>
        <dbReference type="ARBA" id="ARBA00022801"/>
    </source>
</evidence>
<dbReference type="GO" id="GO:0030246">
    <property type="term" value="F:carbohydrate binding"/>
    <property type="evidence" value="ECO:0007669"/>
    <property type="project" value="TreeGrafter"/>
</dbReference>
<dbReference type="GO" id="GO:0019391">
    <property type="term" value="P:glucuronoside catabolic process"/>
    <property type="evidence" value="ECO:0007669"/>
    <property type="project" value="TreeGrafter"/>
</dbReference>
<dbReference type="Pfam" id="PF02836">
    <property type="entry name" value="Glyco_hydro_2_C"/>
    <property type="match status" value="1"/>
</dbReference>
<gene>
    <name evidence="11" type="ORF">NMOB1V02_LOCUS9928</name>
</gene>
<dbReference type="FunFam" id="2.60.120.260:FF:000027">
    <property type="entry name" value="Beta-glucuronidase"/>
    <property type="match status" value="1"/>
</dbReference>
<dbReference type="EC" id="3.2.1.31" evidence="3 7"/>
<dbReference type="InterPro" id="IPR006101">
    <property type="entry name" value="Glyco_hydro_2"/>
</dbReference>
<comment type="similarity">
    <text evidence="2 7">Belongs to the glycosyl hydrolase 2 family.</text>
</comment>
<evidence type="ECO:0000313" key="12">
    <source>
        <dbReference type="Proteomes" id="UP000678499"/>
    </source>
</evidence>
<dbReference type="InterPro" id="IPR006104">
    <property type="entry name" value="Glyco_hydro_2_N"/>
</dbReference>
<dbReference type="Pfam" id="PF00703">
    <property type="entry name" value="Glyco_hydro_2"/>
    <property type="match status" value="1"/>
</dbReference>
<evidence type="ECO:0000313" key="11">
    <source>
        <dbReference type="EMBL" id="CAD7282299.1"/>
    </source>
</evidence>
<dbReference type="Gene3D" id="3.20.20.80">
    <property type="entry name" value="Glycosidases"/>
    <property type="match status" value="1"/>
</dbReference>
<name>A0A7R9BVD7_9CRUS</name>
<dbReference type="GO" id="GO:0005615">
    <property type="term" value="C:extracellular space"/>
    <property type="evidence" value="ECO:0007669"/>
    <property type="project" value="TreeGrafter"/>
</dbReference>
<evidence type="ECO:0000259" key="9">
    <source>
        <dbReference type="Pfam" id="PF02836"/>
    </source>
</evidence>
<dbReference type="InterPro" id="IPR013783">
    <property type="entry name" value="Ig-like_fold"/>
</dbReference>
<dbReference type="SUPFAM" id="SSF51445">
    <property type="entry name" value="(Trans)glycosidases"/>
    <property type="match status" value="1"/>
</dbReference>
<feature type="non-terminal residue" evidence="11">
    <location>
        <position position="580"/>
    </location>
</feature>
<dbReference type="InterPro" id="IPR006102">
    <property type="entry name" value="Ig-like_GH2"/>
</dbReference>
<accession>A0A7R9BVD7</accession>
<evidence type="ECO:0000256" key="3">
    <source>
        <dbReference type="ARBA" id="ARBA00012761"/>
    </source>
</evidence>
<dbReference type="PRINTS" id="PR00132">
    <property type="entry name" value="GLHYDRLASE2"/>
</dbReference>
<feature type="domain" description="Glycoside hydrolase family 2 catalytic" evidence="9">
    <location>
        <begin position="453"/>
        <end position="572"/>
    </location>
</feature>
<reference evidence="11" key="1">
    <citation type="submission" date="2020-11" db="EMBL/GenBank/DDBJ databases">
        <authorList>
            <person name="Tran Van P."/>
        </authorList>
    </citation>
    <scope>NUCLEOTIDE SEQUENCE</scope>
</reference>
<keyword evidence="12" id="KW-1185">Reference proteome</keyword>
<keyword evidence="6 7" id="KW-0326">Glycosidase</keyword>
<evidence type="ECO:0000259" key="10">
    <source>
        <dbReference type="Pfam" id="PF02837"/>
    </source>
</evidence>
<dbReference type="GO" id="GO:0004566">
    <property type="term" value="F:beta-glucuronidase activity"/>
    <property type="evidence" value="ECO:0007669"/>
    <property type="project" value="UniProtKB-EC"/>
</dbReference>
<comment type="catalytic activity">
    <reaction evidence="7">
        <text>a beta-D-glucuronoside + H2O = D-glucuronate + an alcohol</text>
        <dbReference type="Rhea" id="RHEA:17633"/>
        <dbReference type="ChEBI" id="CHEBI:15377"/>
        <dbReference type="ChEBI" id="CHEBI:30879"/>
        <dbReference type="ChEBI" id="CHEBI:58720"/>
        <dbReference type="ChEBI" id="CHEBI:83411"/>
        <dbReference type="EC" id="3.2.1.31"/>
    </reaction>
</comment>
<sequence>MHFLEGLLQLAFVVGNDEFLIIYAFVGAVEVFFGCIELGLARDVGCKQGLLVGAKEFLKLFAVSVEARHGFEFSKGFLILAFESAELGFNITRERICTSWLDPETKMIPQWSLIKIVVISTVVSMPWADANRFRINKAKSKENGHPSLLYPKDTATRELKRLDGVWDFRLAPFNNSEIGFTQQWFSQPLRNTGTVLDMPVPSSFNDITQDRKIRDHVGWVWYETNFIPPQSWATDSRIVLRFGSVQYLAVVYLNGNLITTHVGGHLPFESDVTTSLNFGSKNRITVAVNNTLDHNTVPQADIYQRPGAEYAVQDLFFDFFNYAGIHRSVILYRTPQTYINDVTFVTLEVNEEQSNAQVSVSVDIRPATTGGLECLLVLEDHTGSIAHSTSIDLDAANSVSFPLTNARFWWPYLMRTDYGYLYQLKLNLQRKSDGLLLDSYDLPVGIRTVSWNSDQFFINNSPFYFRGFGKHEDYPIRGKGLDWPYIIKDFNLLHWVGANSFRTSHYPYSEEIVQTADKYGIVIIDEVPAVALRYFHASVLDVHKQMVAELIQRDKNNPSVVMWSLGNECKTAINESQPYF</sequence>
<evidence type="ECO:0000256" key="7">
    <source>
        <dbReference type="RuleBase" id="RU361154"/>
    </source>
</evidence>
<proteinExistence type="inferred from homology"/>
<protein>
    <recommendedName>
        <fullName evidence="4 7">Beta-glucuronidase</fullName>
        <ecNumber evidence="3 7">3.2.1.31</ecNumber>
    </recommendedName>
</protein>
<dbReference type="OrthoDB" id="408532at2759"/>
<dbReference type="EMBL" id="OA885732">
    <property type="protein sequence ID" value="CAD7282299.1"/>
    <property type="molecule type" value="Genomic_DNA"/>
</dbReference>
<dbReference type="PROSITE" id="PS00719">
    <property type="entry name" value="GLYCOSYL_HYDROL_F2_1"/>
    <property type="match status" value="1"/>
</dbReference>
<dbReference type="Gene3D" id="2.60.120.260">
    <property type="entry name" value="Galactose-binding domain-like"/>
    <property type="match status" value="1"/>
</dbReference>
<dbReference type="Proteomes" id="UP000678499">
    <property type="component" value="Unassembled WGS sequence"/>
</dbReference>
<dbReference type="PANTHER" id="PTHR10066:SF67">
    <property type="entry name" value="BETA-GLUCURONIDASE"/>
    <property type="match status" value="1"/>
</dbReference>
<evidence type="ECO:0000256" key="6">
    <source>
        <dbReference type="ARBA" id="ARBA00023295"/>
    </source>
</evidence>
<dbReference type="InterPro" id="IPR023230">
    <property type="entry name" value="Glyco_hydro_2_CS"/>
</dbReference>
<evidence type="ECO:0000256" key="4">
    <source>
        <dbReference type="ARBA" id="ARBA00016205"/>
    </source>
</evidence>
<dbReference type="SUPFAM" id="SSF49303">
    <property type="entry name" value="beta-Galactosidase/glucuronidase domain"/>
    <property type="match status" value="1"/>
</dbReference>
<dbReference type="Gene3D" id="2.60.40.10">
    <property type="entry name" value="Immunoglobulins"/>
    <property type="match status" value="1"/>
</dbReference>
<evidence type="ECO:0000256" key="1">
    <source>
        <dbReference type="ARBA" id="ARBA00003025"/>
    </source>
</evidence>
<feature type="domain" description="Glycoside hydrolase family 2 immunoglobulin-like beta-sandwich" evidence="8">
    <location>
        <begin position="337"/>
        <end position="447"/>
    </location>
</feature>
<evidence type="ECO:0000259" key="8">
    <source>
        <dbReference type="Pfam" id="PF00703"/>
    </source>
</evidence>
<dbReference type="InterPro" id="IPR017853">
    <property type="entry name" value="GH"/>
</dbReference>
<comment type="subunit">
    <text evidence="7">Homotetramer.</text>
</comment>
<organism evidence="11">
    <name type="scientific">Notodromas monacha</name>
    <dbReference type="NCBI Taxonomy" id="399045"/>
    <lineage>
        <taxon>Eukaryota</taxon>
        <taxon>Metazoa</taxon>
        <taxon>Ecdysozoa</taxon>
        <taxon>Arthropoda</taxon>
        <taxon>Crustacea</taxon>
        <taxon>Oligostraca</taxon>
        <taxon>Ostracoda</taxon>
        <taxon>Podocopa</taxon>
        <taxon>Podocopida</taxon>
        <taxon>Cypridocopina</taxon>
        <taxon>Cypridoidea</taxon>
        <taxon>Cyprididae</taxon>
        <taxon>Notodromas</taxon>
    </lineage>
</organism>
<keyword evidence="5 7" id="KW-0378">Hydrolase</keyword>
<comment type="function">
    <text evidence="1 7">Plays an important role in the degradation of dermatan and keratan sulfates.</text>
</comment>
<dbReference type="InterPro" id="IPR008979">
    <property type="entry name" value="Galactose-bd-like_sf"/>
</dbReference>
<dbReference type="PANTHER" id="PTHR10066">
    <property type="entry name" value="BETA-GLUCURONIDASE"/>
    <property type="match status" value="1"/>
</dbReference>
<comment type="activity regulation">
    <text evidence="7">Inhibited by L-aspartic acid.</text>
</comment>
<dbReference type="AlphaFoldDB" id="A0A7R9BVD7"/>
<feature type="domain" description="Glycosyl hydrolases family 2 sugar binding" evidence="10">
    <location>
        <begin position="159"/>
        <end position="335"/>
    </location>
</feature>
<dbReference type="EMBL" id="CAJPEX010003695">
    <property type="protein sequence ID" value="CAG0922451.1"/>
    <property type="molecule type" value="Genomic_DNA"/>
</dbReference>